<dbReference type="HOGENOM" id="CLU_2867185_0_0_1"/>
<dbReference type="Proteomes" id="UP000054549">
    <property type="component" value="Unassembled WGS sequence"/>
</dbReference>
<proteinExistence type="predicted"/>
<evidence type="ECO:0000313" key="1">
    <source>
        <dbReference type="EMBL" id="KIL65671.1"/>
    </source>
</evidence>
<dbReference type="AlphaFoldDB" id="A0A0C2X8N8"/>
<organism evidence="1 2">
    <name type="scientific">Amanita muscaria (strain Koide BX008)</name>
    <dbReference type="NCBI Taxonomy" id="946122"/>
    <lineage>
        <taxon>Eukaryota</taxon>
        <taxon>Fungi</taxon>
        <taxon>Dikarya</taxon>
        <taxon>Basidiomycota</taxon>
        <taxon>Agaricomycotina</taxon>
        <taxon>Agaricomycetes</taxon>
        <taxon>Agaricomycetidae</taxon>
        <taxon>Agaricales</taxon>
        <taxon>Pluteineae</taxon>
        <taxon>Amanitaceae</taxon>
        <taxon>Amanita</taxon>
    </lineage>
</organism>
<accession>A0A0C2X8N8</accession>
<name>A0A0C2X8N8_AMAMK</name>
<evidence type="ECO:0000313" key="2">
    <source>
        <dbReference type="Proteomes" id="UP000054549"/>
    </source>
</evidence>
<reference evidence="1 2" key="1">
    <citation type="submission" date="2014-04" db="EMBL/GenBank/DDBJ databases">
        <title>Evolutionary Origins and Diversification of the Mycorrhizal Mutualists.</title>
        <authorList>
            <consortium name="DOE Joint Genome Institute"/>
            <consortium name="Mycorrhizal Genomics Consortium"/>
            <person name="Kohler A."/>
            <person name="Kuo A."/>
            <person name="Nagy L.G."/>
            <person name="Floudas D."/>
            <person name="Copeland A."/>
            <person name="Barry K.W."/>
            <person name="Cichocki N."/>
            <person name="Veneault-Fourrey C."/>
            <person name="LaButti K."/>
            <person name="Lindquist E.A."/>
            <person name="Lipzen A."/>
            <person name="Lundell T."/>
            <person name="Morin E."/>
            <person name="Murat C."/>
            <person name="Riley R."/>
            <person name="Ohm R."/>
            <person name="Sun H."/>
            <person name="Tunlid A."/>
            <person name="Henrissat B."/>
            <person name="Grigoriev I.V."/>
            <person name="Hibbett D.S."/>
            <person name="Martin F."/>
        </authorList>
    </citation>
    <scope>NUCLEOTIDE SEQUENCE [LARGE SCALE GENOMIC DNA]</scope>
    <source>
        <strain evidence="1 2">Koide BX008</strain>
    </source>
</reference>
<gene>
    <name evidence="1" type="ORF">M378DRAFT_161646</name>
</gene>
<sequence length="64" mass="7079">MVNRANSMKRRLGLSLHLKVNCAKSDSKERRPGPNLIKAYSKVNRTNSMERRPEAAGGVGLQSV</sequence>
<dbReference type="InParanoid" id="A0A0C2X8N8"/>
<protein>
    <submittedName>
        <fullName evidence="1">Uncharacterized protein</fullName>
    </submittedName>
</protein>
<keyword evidence="2" id="KW-1185">Reference proteome</keyword>
<dbReference type="EMBL" id="KN818240">
    <property type="protein sequence ID" value="KIL65671.1"/>
    <property type="molecule type" value="Genomic_DNA"/>
</dbReference>